<dbReference type="RefSeq" id="WP_066601869.1">
    <property type="nucleotide sequence ID" value="NZ_KQ130434.1"/>
</dbReference>
<evidence type="ECO:0000313" key="3">
    <source>
        <dbReference type="Proteomes" id="UP000052232"/>
    </source>
</evidence>
<protein>
    <submittedName>
        <fullName evidence="2">Uncharacterized protein</fullName>
    </submittedName>
</protein>
<name>A0A0J7Y2M8_9SPHN</name>
<dbReference type="EMBL" id="JACT01000001">
    <property type="protein sequence ID" value="KMS57952.1"/>
    <property type="molecule type" value="Genomic_DNA"/>
</dbReference>
<feature type="region of interest" description="Disordered" evidence="1">
    <location>
        <begin position="156"/>
        <end position="175"/>
    </location>
</feature>
<reference evidence="2 3" key="1">
    <citation type="journal article" date="2015" name="G3 (Bethesda)">
        <title>Insights into Ongoing Evolution of the Hexachlorocyclohexane Catabolic Pathway from Comparative Genomics of Ten Sphingomonadaceae Strains.</title>
        <authorList>
            <person name="Pearce S.L."/>
            <person name="Oakeshott J.G."/>
            <person name="Pandey G."/>
        </authorList>
    </citation>
    <scope>NUCLEOTIDE SEQUENCE [LARGE SCALE GENOMIC DNA]</scope>
    <source>
        <strain evidence="2 3">LL01</strain>
    </source>
</reference>
<dbReference type="AlphaFoldDB" id="A0A0J7Y2M8"/>
<evidence type="ECO:0000313" key="2">
    <source>
        <dbReference type="EMBL" id="KMS57952.1"/>
    </source>
</evidence>
<feature type="region of interest" description="Disordered" evidence="1">
    <location>
        <begin position="223"/>
        <end position="250"/>
    </location>
</feature>
<sequence>MTDAVSALAKLREPFAANHISKLPKPTKAQTEAVRADFKKGVRCKDCGSWHHPDVVHLDYVGHAALTDRLLDTDPLWSWEPVAFRDGLPAFDQTGGLWIKLTVCGVTRLGYGHAASKQGVDPGAREKEVIGDALRNAAMRFGAALDLWHKGDLHGDDAADEKQDSGQSDRQKVERITPAQEIMLEDKMREAGVDPAKFLAPSDVSCARDLPAGHFAAAMKSLNDRITKQSKQQRQQSQSPSADLDDEIPY</sequence>
<accession>A0A0J7Y2M8</accession>
<comment type="caution">
    <text evidence="2">The sequence shown here is derived from an EMBL/GenBank/DDBJ whole genome shotgun (WGS) entry which is preliminary data.</text>
</comment>
<feature type="compositionally biased region" description="Low complexity" evidence="1">
    <location>
        <begin position="229"/>
        <end position="241"/>
    </location>
</feature>
<organism evidence="2 3">
    <name type="scientific">Sphingobium cupriresistens LL01</name>
    <dbReference type="NCBI Taxonomy" id="1420583"/>
    <lineage>
        <taxon>Bacteria</taxon>
        <taxon>Pseudomonadati</taxon>
        <taxon>Pseudomonadota</taxon>
        <taxon>Alphaproteobacteria</taxon>
        <taxon>Sphingomonadales</taxon>
        <taxon>Sphingomonadaceae</taxon>
        <taxon>Sphingobium</taxon>
    </lineage>
</organism>
<dbReference type="STRING" id="1420583.V473_07195"/>
<evidence type="ECO:0000256" key="1">
    <source>
        <dbReference type="SAM" id="MobiDB-lite"/>
    </source>
</evidence>
<dbReference type="Proteomes" id="UP000052232">
    <property type="component" value="Unassembled WGS sequence"/>
</dbReference>
<keyword evidence="3" id="KW-1185">Reference proteome</keyword>
<gene>
    <name evidence="2" type="ORF">V473_07195</name>
</gene>
<dbReference type="PATRIC" id="fig|1420583.3.peg.1449"/>
<proteinExistence type="predicted"/>